<organism evidence="1 2">
    <name type="scientific">Sphingomonas naphthae</name>
    <dbReference type="NCBI Taxonomy" id="1813468"/>
    <lineage>
        <taxon>Bacteria</taxon>
        <taxon>Pseudomonadati</taxon>
        <taxon>Pseudomonadota</taxon>
        <taxon>Alphaproteobacteria</taxon>
        <taxon>Sphingomonadales</taxon>
        <taxon>Sphingomonadaceae</taxon>
        <taxon>Sphingomonas</taxon>
    </lineage>
</organism>
<dbReference type="EMBL" id="CP117411">
    <property type="protein sequence ID" value="WCT73060.1"/>
    <property type="molecule type" value="Genomic_DNA"/>
</dbReference>
<evidence type="ECO:0000313" key="1">
    <source>
        <dbReference type="EMBL" id="WCT73060.1"/>
    </source>
</evidence>
<dbReference type="Gene3D" id="2.40.70.10">
    <property type="entry name" value="Acid Proteases"/>
    <property type="match status" value="1"/>
</dbReference>
<name>A0ABY7TL03_9SPHN</name>
<dbReference type="Pfam" id="PF13975">
    <property type="entry name" value="gag-asp_proteas"/>
    <property type="match status" value="1"/>
</dbReference>
<dbReference type="SUPFAM" id="SSF50630">
    <property type="entry name" value="Acid proteases"/>
    <property type="match status" value="1"/>
</dbReference>
<proteinExistence type="predicted"/>
<dbReference type="RefSeq" id="WP_273687034.1">
    <property type="nucleotide sequence ID" value="NZ_CP117411.1"/>
</dbReference>
<accession>A0ABY7TL03</accession>
<protein>
    <submittedName>
        <fullName evidence="1">Retropepsin-like aspartic protease</fullName>
    </submittedName>
</protein>
<evidence type="ECO:0000313" key="2">
    <source>
        <dbReference type="Proteomes" id="UP001220395"/>
    </source>
</evidence>
<reference evidence="1 2" key="1">
    <citation type="submission" date="2023-02" db="EMBL/GenBank/DDBJ databases">
        <title>Genome sequence of Sphingomonas naphthae.</title>
        <authorList>
            <person name="Kim S."/>
            <person name="Heo J."/>
            <person name="Kwon S.-W."/>
        </authorList>
    </citation>
    <scope>NUCLEOTIDE SEQUENCE [LARGE SCALE GENOMIC DNA]</scope>
    <source>
        <strain evidence="1 2">KACC 18716</strain>
    </source>
</reference>
<keyword evidence="2" id="KW-1185">Reference proteome</keyword>
<gene>
    <name evidence="1" type="ORF">PQ455_15715</name>
</gene>
<dbReference type="InterPro" id="IPR021109">
    <property type="entry name" value="Peptidase_aspartic_dom_sf"/>
</dbReference>
<sequence length="316" mass="32710">MNKDWLAGVMVVAMMQAYGPVGRAEAQPPDATGDAPIRAPSRPVSMPFVLRDNLVTIDTLINNRPQRAVLDSGAGSLVIDRSMVRKLGLGEGTSVGDVAAAGGQTEQLRPIDIESLTVGPLHFAHVAGHSVNLGQLSASAGFPVELLVGAPAFRHGAVTVDYRKRRVTFGPSGSAPACAAPIPLRIVENVPVVDVDVRTTPGAEPVRLKLVVDLGTRHNAMMVGGPFLRSEAGLALMRSGRARKVGHGVGGAVQGNVARIAALQAGAFQAADVEVALTSGAAAFEAGIVDGSLGMPLWGKGVITFDYPARQLCIAR</sequence>
<dbReference type="Proteomes" id="UP001220395">
    <property type="component" value="Chromosome"/>
</dbReference>